<reference evidence="10" key="1">
    <citation type="submission" date="2023-08" db="EMBL/GenBank/DDBJ databases">
        <title>Black Yeasts Isolated from many extreme environments.</title>
        <authorList>
            <person name="Coleine C."/>
            <person name="Stajich J.E."/>
            <person name="Selbmann L."/>
        </authorList>
    </citation>
    <scope>NUCLEOTIDE SEQUENCE</scope>
    <source>
        <strain evidence="10">CCFEE 5810</strain>
    </source>
</reference>
<accession>A0AAN7W867</accession>
<comment type="function">
    <text evidence="8">Component of the anaphase promoting complex/cyclosome (APC/C), a cell cycle-regulated E3 ubiquitin ligase that controls progression through mitosis and the G1 phase of the cell cycle. The APC/C complex acts by mediating ubiquitination and subsequent degradation of target proteins: it mainly mediates the formation of 'Lys-11'-linked polyubiquitin chains and, to a lower extent, the formation of 'Lys-48'- and 'Lys-63'-linked polyubiquitin chains. The APC/C complex catalyzes assembly of branched 'Lys-11'-/'Lys-48'-linked branched ubiquitin chains on target proteins.</text>
</comment>
<dbReference type="PANTHER" id="PTHR12830">
    <property type="entry name" value="ANAPHASE-PROMOTING COMPLEX SUBUNIT 5"/>
    <property type="match status" value="1"/>
</dbReference>
<dbReference type="AlphaFoldDB" id="A0AAN7W867"/>
<comment type="caution">
    <text evidence="10">The sequence shown here is derived from an EMBL/GenBank/DDBJ whole genome shotgun (WGS) entry which is preliminary data.</text>
</comment>
<evidence type="ECO:0000256" key="1">
    <source>
        <dbReference type="ARBA" id="ARBA00007450"/>
    </source>
</evidence>
<keyword evidence="4" id="KW-0498">Mitosis</keyword>
<evidence type="ECO:0000256" key="7">
    <source>
        <dbReference type="ARBA" id="ARBA00031069"/>
    </source>
</evidence>
<gene>
    <name evidence="10" type="primary">apc5</name>
    <name evidence="10" type="ORF">LTR97_011300</name>
</gene>
<evidence type="ECO:0000256" key="6">
    <source>
        <dbReference type="ARBA" id="ARBA00023306"/>
    </source>
</evidence>
<keyword evidence="6" id="KW-0131">Cell cycle</keyword>
<dbReference type="GO" id="GO:0031145">
    <property type="term" value="P:anaphase-promoting complex-dependent catabolic process"/>
    <property type="evidence" value="ECO:0007669"/>
    <property type="project" value="TreeGrafter"/>
</dbReference>
<dbReference type="EMBL" id="JAVRQU010000020">
    <property type="protein sequence ID" value="KAK5692126.1"/>
    <property type="molecule type" value="Genomic_DNA"/>
</dbReference>
<sequence length="772" mass="85384">MARYLTPARIGLLILTEQYLSGHLASGARSKVLSFIASHIVASTGNDGQAAVISLDADAATFFGSLSGLPSDVPGRTAHDALLQRLWKLDGLDALHTLFEGMSQIVAPTFESENSQKQVSRASPLSQFIRRCSVEFARLQFADSQQLWAAFVSWRSSTYDSWAQRNPDDAARYKQNAEAMNEHQPTKLRDAEAGHYMSAEDTNELITFSVHHLQRMGTRVPEAMRHKLQTWISEQSDSSVQSLQHFMAFFEHWRSGQYTMALESLHRYFDYSFIGKSSSSGSETMRVYYQYALLHLSVLHADFDCWEESVEAMDECIATARENQDTACLNFALSWLLYLRQAKPDNRISGFGSVSGLLGGAAGEHDEISFLKGKARETKHWSLLSSTLLEEAKLDMYTVFAVHKTLSTRNGSTPKSIELVTQSGFVNLQHDLRTLMPATTLFEGATFDRIGQGHLASRTHDVVKFVHGDQAPLSDRTRSLCRTAYGVAQSGRCSAGLDMLQEFLPLVRGVLKLEQRVTGFIGLLQLMKSLRREDLEAAAHYHSQLIPIRALGDPELDFEFSLLEIDLFIRQGDLDAAMKAVNKHIKQTAGHSAGDIAQRLHFLVLKSNIFALSGQATKGFSIALRAASTASRLNLVPCALEAIGALATILNDLSKFDTARQLLDAALPMMLETRHSKVTAQAYVTSGEAHIGFAGICVPDSSERLQQVREGEELVERGRKVYARLEDISGALECLVIKSRLARARGDEPGAEQADAQYEQVLAEQEGSSELV</sequence>
<dbReference type="GO" id="GO:0070979">
    <property type="term" value="P:protein K11-linked ubiquitination"/>
    <property type="evidence" value="ECO:0007669"/>
    <property type="project" value="TreeGrafter"/>
</dbReference>
<evidence type="ECO:0000256" key="4">
    <source>
        <dbReference type="ARBA" id="ARBA00022776"/>
    </source>
</evidence>
<evidence type="ECO:0000256" key="8">
    <source>
        <dbReference type="ARBA" id="ARBA00045696"/>
    </source>
</evidence>
<dbReference type="GO" id="GO:0045842">
    <property type="term" value="P:positive regulation of mitotic metaphase/anaphase transition"/>
    <property type="evidence" value="ECO:0007669"/>
    <property type="project" value="TreeGrafter"/>
</dbReference>
<proteinExistence type="inferred from homology"/>
<keyword evidence="5" id="KW-0833">Ubl conjugation pathway</keyword>
<protein>
    <recommendedName>
        <fullName evidence="2">Anaphase-promoting complex subunit 5</fullName>
    </recommendedName>
    <alternativeName>
        <fullName evidence="7">Cyclosome subunit 5</fullName>
    </alternativeName>
</protein>
<dbReference type="InterPro" id="IPR037679">
    <property type="entry name" value="Apc5"/>
</dbReference>
<dbReference type="SUPFAM" id="SSF48452">
    <property type="entry name" value="TPR-like"/>
    <property type="match status" value="1"/>
</dbReference>
<dbReference type="Proteomes" id="UP001310594">
    <property type="component" value="Unassembled WGS sequence"/>
</dbReference>
<dbReference type="PANTHER" id="PTHR12830:SF9">
    <property type="entry name" value="ANAPHASE-PROMOTING COMPLEX SUBUNIT 5"/>
    <property type="match status" value="1"/>
</dbReference>
<evidence type="ECO:0000313" key="10">
    <source>
        <dbReference type="EMBL" id="KAK5692126.1"/>
    </source>
</evidence>
<dbReference type="Pfam" id="PF12862">
    <property type="entry name" value="ANAPC5"/>
    <property type="match status" value="1"/>
</dbReference>
<organism evidence="10 11">
    <name type="scientific">Elasticomyces elasticus</name>
    <dbReference type="NCBI Taxonomy" id="574655"/>
    <lineage>
        <taxon>Eukaryota</taxon>
        <taxon>Fungi</taxon>
        <taxon>Dikarya</taxon>
        <taxon>Ascomycota</taxon>
        <taxon>Pezizomycotina</taxon>
        <taxon>Dothideomycetes</taxon>
        <taxon>Dothideomycetidae</taxon>
        <taxon>Mycosphaerellales</taxon>
        <taxon>Teratosphaeriaceae</taxon>
        <taxon>Elasticomyces</taxon>
    </lineage>
</organism>
<dbReference type="GO" id="GO:0005680">
    <property type="term" value="C:anaphase-promoting complex"/>
    <property type="evidence" value="ECO:0007669"/>
    <property type="project" value="InterPro"/>
</dbReference>
<evidence type="ECO:0000313" key="11">
    <source>
        <dbReference type="Proteomes" id="UP001310594"/>
    </source>
</evidence>
<keyword evidence="3" id="KW-0132">Cell division</keyword>
<evidence type="ECO:0000256" key="2">
    <source>
        <dbReference type="ARBA" id="ARBA00016066"/>
    </source>
</evidence>
<name>A0AAN7W867_9PEZI</name>
<feature type="domain" description="Anaphase-promoting complex subunit 5" evidence="9">
    <location>
        <begin position="245"/>
        <end position="342"/>
    </location>
</feature>
<evidence type="ECO:0000259" key="9">
    <source>
        <dbReference type="Pfam" id="PF12862"/>
    </source>
</evidence>
<dbReference type="InterPro" id="IPR026000">
    <property type="entry name" value="Apc5_dom"/>
</dbReference>
<evidence type="ECO:0000256" key="5">
    <source>
        <dbReference type="ARBA" id="ARBA00022786"/>
    </source>
</evidence>
<dbReference type="InterPro" id="IPR011990">
    <property type="entry name" value="TPR-like_helical_dom_sf"/>
</dbReference>
<dbReference type="GO" id="GO:0051301">
    <property type="term" value="P:cell division"/>
    <property type="evidence" value="ECO:0007669"/>
    <property type="project" value="UniProtKB-KW"/>
</dbReference>
<comment type="similarity">
    <text evidence="1">Belongs to the APC5 family.</text>
</comment>
<evidence type="ECO:0000256" key="3">
    <source>
        <dbReference type="ARBA" id="ARBA00022618"/>
    </source>
</evidence>